<accession>A0A292PU73</accession>
<evidence type="ECO:0000313" key="3">
    <source>
        <dbReference type="Proteomes" id="UP001412239"/>
    </source>
</evidence>
<reference evidence="2" key="1">
    <citation type="submission" date="2015-10" db="EMBL/GenBank/DDBJ databases">
        <authorList>
            <person name="Regsiter A."/>
            <person name="william w."/>
        </authorList>
    </citation>
    <scope>NUCLEOTIDE SEQUENCE</scope>
    <source>
        <strain evidence="2">Montdore</strain>
    </source>
</reference>
<keyword evidence="3" id="KW-1185">Reference proteome</keyword>
<feature type="region of interest" description="Disordered" evidence="1">
    <location>
        <begin position="449"/>
        <end position="472"/>
    </location>
</feature>
<name>A0A292PU73_9PEZI</name>
<feature type="compositionally biased region" description="Polar residues" evidence="1">
    <location>
        <begin position="456"/>
        <end position="466"/>
    </location>
</feature>
<organism evidence="2 3">
    <name type="scientific">Tuber aestivum</name>
    <name type="common">summer truffle</name>
    <dbReference type="NCBI Taxonomy" id="59557"/>
    <lineage>
        <taxon>Eukaryota</taxon>
        <taxon>Fungi</taxon>
        <taxon>Dikarya</taxon>
        <taxon>Ascomycota</taxon>
        <taxon>Pezizomycotina</taxon>
        <taxon>Pezizomycetes</taxon>
        <taxon>Pezizales</taxon>
        <taxon>Tuberaceae</taxon>
        <taxon>Tuber</taxon>
    </lineage>
</organism>
<proteinExistence type="predicted"/>
<dbReference type="AlphaFoldDB" id="A0A292PU73"/>
<dbReference type="Proteomes" id="UP001412239">
    <property type="component" value="Unassembled WGS sequence"/>
</dbReference>
<protein>
    <submittedName>
        <fullName evidence="2">Uncharacterized protein</fullName>
    </submittedName>
</protein>
<gene>
    <name evidence="2" type="ORF">GSTUAT00005598001</name>
</gene>
<evidence type="ECO:0000313" key="2">
    <source>
        <dbReference type="EMBL" id="CUS10341.1"/>
    </source>
</evidence>
<sequence>MSRITASLTSPLAWKRVGVSLFSTGSGRGAWACSAGRESEGVPLFPHRNRHQHRRGYLMLRTVLNPRSTRLALPVTLPSPPKSIILLTTPHSAGELTKEGLGFLSDNGACHFFAAAVDSLPGARPSTGGATGRIRGYSWLITSLSIPITIPPGAAAGTTSAKSLSFSLQSKKFTLPLANTLFHTGLRTTIVHIPAKENEIPVTVEAAEGVSPKEVEEFAHAQQDVREAWEELGELMKLVGQRSGIVPPARDHEKDCVDVVLPSAHLPADIKVDAHLPLKQLTFPRRIEAGMGNILKQTSCETGTLRGASRELTPHFPAAHESLFMTPGARIHRVLSGGGGWGSKAGLLSLDPQSETQVQKFAENFESGEGIFKVGDYVQFFVAEQGNGGDDSWRGVAFGCVPKVEELVDERGRKEEVGIDGLFGGASEEGVWVDDRKMDVPGGVVGAPVTEYGSRTPLTHPSTRPSDTLVGG</sequence>
<evidence type="ECO:0000256" key="1">
    <source>
        <dbReference type="SAM" id="MobiDB-lite"/>
    </source>
</evidence>
<dbReference type="EMBL" id="LN891050">
    <property type="protein sequence ID" value="CUS10341.1"/>
    <property type="molecule type" value="Genomic_DNA"/>
</dbReference>